<dbReference type="EC" id="6.3.5.-" evidence="6"/>
<dbReference type="Gene3D" id="1.10.20.60">
    <property type="entry name" value="Glu-tRNAGln amidotransferase C subunit, N-terminal domain"/>
    <property type="match status" value="1"/>
</dbReference>
<keyword evidence="6" id="KW-0547">Nucleotide-binding</keyword>
<comment type="catalytic activity">
    <reaction evidence="4 6">
        <text>L-aspartyl-tRNA(Asn) + L-glutamine + ATP + H2O = L-asparaginyl-tRNA(Asn) + L-glutamate + ADP + phosphate + 2 H(+)</text>
        <dbReference type="Rhea" id="RHEA:14513"/>
        <dbReference type="Rhea" id="RHEA-COMP:9674"/>
        <dbReference type="Rhea" id="RHEA-COMP:9677"/>
        <dbReference type="ChEBI" id="CHEBI:15377"/>
        <dbReference type="ChEBI" id="CHEBI:15378"/>
        <dbReference type="ChEBI" id="CHEBI:29985"/>
        <dbReference type="ChEBI" id="CHEBI:30616"/>
        <dbReference type="ChEBI" id="CHEBI:43474"/>
        <dbReference type="ChEBI" id="CHEBI:58359"/>
        <dbReference type="ChEBI" id="CHEBI:78515"/>
        <dbReference type="ChEBI" id="CHEBI:78516"/>
        <dbReference type="ChEBI" id="CHEBI:456216"/>
    </reaction>
</comment>
<name>A0ABY5P614_9LACT</name>
<protein>
    <recommendedName>
        <fullName evidence="6">Aspartyl/glutamyl-tRNA(Asn/Gln) amidotransferase subunit C</fullName>
        <shortName evidence="6">Asp/Glu-ADT subunit C</shortName>
        <ecNumber evidence="6">6.3.5.-</ecNumber>
    </recommendedName>
</protein>
<gene>
    <name evidence="6 7" type="primary">gatC</name>
    <name evidence="7" type="ORF">NRE15_13195</name>
</gene>
<dbReference type="Pfam" id="PF02686">
    <property type="entry name" value="GatC"/>
    <property type="match status" value="1"/>
</dbReference>
<accession>A0ABY5P614</accession>
<evidence type="ECO:0000256" key="3">
    <source>
        <dbReference type="ARBA" id="ARBA00024799"/>
    </source>
</evidence>
<reference evidence="7 8" key="1">
    <citation type="submission" date="2022-08" db="EMBL/GenBank/DDBJ databases">
        <title>Aerococcaceae sp. nov isolated from spoiled eye mask.</title>
        <authorList>
            <person name="Zhou G."/>
            <person name="Xie X.-B."/>
            <person name="Shi Q.-S."/>
            <person name="Wang Y.-S."/>
            <person name="Wen X."/>
            <person name="Peng H."/>
            <person name="Yang X.-J."/>
            <person name="Tao H.-B."/>
            <person name="Huang X.-M."/>
        </authorList>
    </citation>
    <scope>NUCLEOTIDE SEQUENCE [LARGE SCALE GENOMIC DNA]</scope>
    <source>
        <strain evidence="8">DM20194951</strain>
    </source>
</reference>
<keyword evidence="6" id="KW-0648">Protein biosynthesis</keyword>
<dbReference type="NCBIfam" id="TIGR00135">
    <property type="entry name" value="gatC"/>
    <property type="match status" value="1"/>
</dbReference>
<dbReference type="EMBL" id="CP102453">
    <property type="protein sequence ID" value="UUX33825.1"/>
    <property type="molecule type" value="Genomic_DNA"/>
</dbReference>
<dbReference type="SUPFAM" id="SSF141000">
    <property type="entry name" value="Glu-tRNAGln amidotransferase C subunit"/>
    <property type="match status" value="1"/>
</dbReference>
<evidence type="ECO:0000256" key="5">
    <source>
        <dbReference type="ARBA" id="ARBA00047913"/>
    </source>
</evidence>
<evidence type="ECO:0000313" key="7">
    <source>
        <dbReference type="EMBL" id="UUX33825.1"/>
    </source>
</evidence>
<dbReference type="RefSeq" id="WP_313793327.1">
    <property type="nucleotide sequence ID" value="NZ_CP102453.1"/>
</dbReference>
<dbReference type="PANTHER" id="PTHR15004:SF0">
    <property type="entry name" value="GLUTAMYL-TRNA(GLN) AMIDOTRANSFERASE SUBUNIT C, MITOCHONDRIAL"/>
    <property type="match status" value="1"/>
</dbReference>
<evidence type="ECO:0000256" key="4">
    <source>
        <dbReference type="ARBA" id="ARBA00047380"/>
    </source>
</evidence>
<evidence type="ECO:0000313" key="8">
    <source>
        <dbReference type="Proteomes" id="UP001315967"/>
    </source>
</evidence>
<comment type="function">
    <text evidence="3 6">Allows the formation of correctly charged Asn-tRNA(Asn) or Gln-tRNA(Gln) through the transamidation of misacylated Asp-tRNA(Asn) or Glu-tRNA(Gln) in organisms which lack either or both of asparaginyl-tRNA or glutaminyl-tRNA synthetases. The reaction takes place in the presence of glutamine and ATP through an activated phospho-Asp-tRNA(Asn) or phospho-Glu-tRNA(Gln).</text>
</comment>
<dbReference type="PANTHER" id="PTHR15004">
    <property type="entry name" value="GLUTAMYL-TRNA(GLN) AMIDOTRANSFERASE SUBUNIT C, MITOCHONDRIAL"/>
    <property type="match status" value="1"/>
</dbReference>
<dbReference type="InterPro" id="IPR003837">
    <property type="entry name" value="GatC"/>
</dbReference>
<comment type="catalytic activity">
    <reaction evidence="5 6">
        <text>L-glutamyl-tRNA(Gln) + L-glutamine + ATP + H2O = L-glutaminyl-tRNA(Gln) + L-glutamate + ADP + phosphate + H(+)</text>
        <dbReference type="Rhea" id="RHEA:17521"/>
        <dbReference type="Rhea" id="RHEA-COMP:9681"/>
        <dbReference type="Rhea" id="RHEA-COMP:9684"/>
        <dbReference type="ChEBI" id="CHEBI:15377"/>
        <dbReference type="ChEBI" id="CHEBI:15378"/>
        <dbReference type="ChEBI" id="CHEBI:29985"/>
        <dbReference type="ChEBI" id="CHEBI:30616"/>
        <dbReference type="ChEBI" id="CHEBI:43474"/>
        <dbReference type="ChEBI" id="CHEBI:58359"/>
        <dbReference type="ChEBI" id="CHEBI:78520"/>
        <dbReference type="ChEBI" id="CHEBI:78521"/>
        <dbReference type="ChEBI" id="CHEBI:456216"/>
    </reaction>
</comment>
<evidence type="ECO:0000256" key="1">
    <source>
        <dbReference type="ARBA" id="ARBA00010757"/>
    </source>
</evidence>
<evidence type="ECO:0000256" key="6">
    <source>
        <dbReference type="HAMAP-Rule" id="MF_00122"/>
    </source>
</evidence>
<dbReference type="HAMAP" id="MF_00122">
    <property type="entry name" value="GatC"/>
    <property type="match status" value="1"/>
</dbReference>
<dbReference type="InterPro" id="IPR036113">
    <property type="entry name" value="Asp/Glu-ADT_sf_sub_c"/>
</dbReference>
<proteinExistence type="inferred from homology"/>
<comment type="subunit">
    <text evidence="2 6">Heterotrimer of A, B and C subunits.</text>
</comment>
<keyword evidence="6" id="KW-0067">ATP-binding</keyword>
<dbReference type="Proteomes" id="UP001315967">
    <property type="component" value="Chromosome"/>
</dbReference>
<keyword evidence="6" id="KW-0436">Ligase</keyword>
<organism evidence="7 8">
    <name type="scientific">Fundicoccus culcitae</name>
    <dbReference type="NCBI Taxonomy" id="2969821"/>
    <lineage>
        <taxon>Bacteria</taxon>
        <taxon>Bacillati</taxon>
        <taxon>Bacillota</taxon>
        <taxon>Bacilli</taxon>
        <taxon>Lactobacillales</taxon>
        <taxon>Aerococcaceae</taxon>
        <taxon>Fundicoccus</taxon>
    </lineage>
</organism>
<keyword evidence="8" id="KW-1185">Reference proteome</keyword>
<sequence length="100" mass="11314">MFTKEEVARVASLAKLKFSDEEIEGFAERFNEILVFVEHLQEVDTEGIEPTYHGNELINVFREDVAIKSNMQQGFLNNAPTTHETYIQVPAIIESEAPSA</sequence>
<comment type="similarity">
    <text evidence="1 6">Belongs to the GatC family.</text>
</comment>
<evidence type="ECO:0000256" key="2">
    <source>
        <dbReference type="ARBA" id="ARBA00011123"/>
    </source>
</evidence>